<dbReference type="RefSeq" id="WP_268187623.1">
    <property type="nucleotide sequence ID" value="NZ_CP113361.1"/>
</dbReference>
<name>A0A9X9S7Q1_METOG</name>
<dbReference type="KEGG" id="mou:OU421_05595"/>
<protein>
    <submittedName>
        <fullName evidence="1">Uncharacterized protein</fullName>
    </submittedName>
</protein>
<keyword evidence="2" id="KW-1185">Reference proteome</keyword>
<dbReference type="GeneID" id="76834555"/>
<reference evidence="1" key="1">
    <citation type="submission" date="2022-11" db="EMBL/GenBank/DDBJ databases">
        <title>Complete genome sequence of Methanogenium organophilum DSM 3596.</title>
        <authorList>
            <person name="Chen S.-C."/>
            <person name="Lai S.-J."/>
            <person name="You Y.-T."/>
        </authorList>
    </citation>
    <scope>NUCLEOTIDE SEQUENCE</scope>
    <source>
        <strain evidence="1">DSM 3596</strain>
    </source>
</reference>
<sequence length="48" mass="5674">MRDGAVKRFGSLLLKAVITLPRMVLYFLQPITFNESLFRDNDMDRKKK</sequence>
<evidence type="ECO:0000313" key="1">
    <source>
        <dbReference type="EMBL" id="WAI02345.1"/>
    </source>
</evidence>
<proteinExistence type="predicted"/>
<organism evidence="1 2">
    <name type="scientific">Methanogenium organophilum</name>
    <dbReference type="NCBI Taxonomy" id="2199"/>
    <lineage>
        <taxon>Archaea</taxon>
        <taxon>Methanobacteriati</taxon>
        <taxon>Methanobacteriota</taxon>
        <taxon>Stenosarchaea group</taxon>
        <taxon>Methanomicrobia</taxon>
        <taxon>Methanomicrobiales</taxon>
        <taxon>Methanomicrobiaceae</taxon>
        <taxon>Methanogenium</taxon>
    </lineage>
</organism>
<gene>
    <name evidence="1" type="ORF">OU421_05595</name>
</gene>
<dbReference type="Proteomes" id="UP001163096">
    <property type="component" value="Chromosome"/>
</dbReference>
<evidence type="ECO:0000313" key="2">
    <source>
        <dbReference type="Proteomes" id="UP001163096"/>
    </source>
</evidence>
<accession>A0A9X9S7Q1</accession>
<dbReference type="EMBL" id="CP113361">
    <property type="protein sequence ID" value="WAI02345.1"/>
    <property type="molecule type" value="Genomic_DNA"/>
</dbReference>
<dbReference type="AlphaFoldDB" id="A0A9X9S7Q1"/>